<dbReference type="EMBL" id="BAABKI010000020">
    <property type="protein sequence ID" value="GAA5175955.1"/>
    <property type="molecule type" value="Genomic_DNA"/>
</dbReference>
<reference evidence="6" key="1">
    <citation type="journal article" date="2019" name="Int. J. Syst. Evol. Microbiol.">
        <title>The Global Catalogue of Microorganisms (GCM) 10K type strain sequencing project: providing services to taxonomists for standard genome sequencing and annotation.</title>
        <authorList>
            <consortium name="The Broad Institute Genomics Platform"/>
            <consortium name="The Broad Institute Genome Sequencing Center for Infectious Disease"/>
            <person name="Wu L."/>
            <person name="Ma J."/>
        </authorList>
    </citation>
    <scope>NUCLEOTIDE SEQUENCE [LARGE SCALE GENOMIC DNA]</scope>
    <source>
        <strain evidence="6">JCM 18472</strain>
    </source>
</reference>
<dbReference type="PRINTS" id="PR00081">
    <property type="entry name" value="GDHRDH"/>
</dbReference>
<evidence type="ECO:0000259" key="4">
    <source>
        <dbReference type="SMART" id="SM00822"/>
    </source>
</evidence>
<dbReference type="InterPro" id="IPR020904">
    <property type="entry name" value="Sc_DH/Rdtase_CS"/>
</dbReference>
<comment type="similarity">
    <text evidence="1 3">Belongs to the short-chain dehydrogenases/reductases (SDR) family.</text>
</comment>
<feature type="domain" description="Ketoreductase" evidence="4">
    <location>
        <begin position="6"/>
        <end position="189"/>
    </location>
</feature>
<dbReference type="CDD" id="cd05233">
    <property type="entry name" value="SDR_c"/>
    <property type="match status" value="1"/>
</dbReference>
<dbReference type="Gene3D" id="3.40.50.720">
    <property type="entry name" value="NAD(P)-binding Rossmann-like Domain"/>
    <property type="match status" value="1"/>
</dbReference>
<dbReference type="SMART" id="SM00822">
    <property type="entry name" value="PKS_KR"/>
    <property type="match status" value="1"/>
</dbReference>
<dbReference type="Proteomes" id="UP001500074">
    <property type="component" value="Unassembled WGS sequence"/>
</dbReference>
<dbReference type="Pfam" id="PF00106">
    <property type="entry name" value="adh_short"/>
    <property type="match status" value="1"/>
</dbReference>
<dbReference type="InterPro" id="IPR036291">
    <property type="entry name" value="NAD(P)-bd_dom_sf"/>
</dbReference>
<dbReference type="PANTHER" id="PTHR44196:SF1">
    <property type="entry name" value="DEHYDROGENASE_REDUCTASE SDR FAMILY MEMBER 7B"/>
    <property type="match status" value="1"/>
</dbReference>
<dbReference type="InterPro" id="IPR057326">
    <property type="entry name" value="KR_dom"/>
</dbReference>
<dbReference type="InterPro" id="IPR002347">
    <property type="entry name" value="SDR_fam"/>
</dbReference>
<evidence type="ECO:0000256" key="1">
    <source>
        <dbReference type="ARBA" id="ARBA00006484"/>
    </source>
</evidence>
<keyword evidence="6" id="KW-1185">Reference proteome</keyword>
<dbReference type="SUPFAM" id="SSF51735">
    <property type="entry name" value="NAD(P)-binding Rossmann-fold domains"/>
    <property type="match status" value="1"/>
</dbReference>
<accession>A0ABP9RDX9</accession>
<organism evidence="5 6">
    <name type="scientific">Modicisalibacter zincidurans</name>
    <dbReference type="NCBI Taxonomy" id="1178777"/>
    <lineage>
        <taxon>Bacteria</taxon>
        <taxon>Pseudomonadati</taxon>
        <taxon>Pseudomonadota</taxon>
        <taxon>Gammaproteobacteria</taxon>
        <taxon>Oceanospirillales</taxon>
        <taxon>Halomonadaceae</taxon>
        <taxon>Modicisalibacter</taxon>
    </lineage>
</organism>
<gene>
    <name evidence="5" type="ORF">GCM10023342_20420</name>
</gene>
<comment type="caution">
    <text evidence="5">The sequence shown here is derived from an EMBL/GenBank/DDBJ whole genome shotgun (WGS) entry which is preliminary data.</text>
</comment>
<dbReference type="PRINTS" id="PR00080">
    <property type="entry name" value="SDRFAMILY"/>
</dbReference>
<evidence type="ECO:0000256" key="3">
    <source>
        <dbReference type="RuleBase" id="RU000363"/>
    </source>
</evidence>
<name>A0ABP9RDX9_9GAMM</name>
<protein>
    <recommendedName>
        <fullName evidence="4">Ketoreductase domain-containing protein</fullName>
    </recommendedName>
</protein>
<dbReference type="PANTHER" id="PTHR44196">
    <property type="entry name" value="DEHYDROGENASE/REDUCTASE SDR FAMILY MEMBER 7B"/>
    <property type="match status" value="1"/>
</dbReference>
<keyword evidence="2" id="KW-0560">Oxidoreductase</keyword>
<proteinExistence type="inferred from homology"/>
<evidence type="ECO:0000313" key="5">
    <source>
        <dbReference type="EMBL" id="GAA5175955.1"/>
    </source>
</evidence>
<dbReference type="RefSeq" id="WP_031382697.1">
    <property type="nucleotide sequence ID" value="NZ_BAABKI010000020.1"/>
</dbReference>
<sequence>MHITRKSIFVTGAGSGIGRATAVALARKGARLTLSGRRKEPLEETARLVREAGGEALVLAGDVSDETWQQSTLRQIVAHFGGLDGIVNSAGSVSAGELETIEPGDIRKQVEVNLIAPILLIRAALPSLRQSEAAVIVNVSSSIGLVGMPFYAPYAATKGGLARFGEALRRELSDERVHVMTVYPSATDTPMMETADSGDKAGYETPEAVADALVAGLENDAIDVIRGGDDFIDLVKTNHDNPRKADSLIEEKKASLEQRAARHRSM</sequence>
<evidence type="ECO:0000256" key="2">
    <source>
        <dbReference type="ARBA" id="ARBA00023002"/>
    </source>
</evidence>
<dbReference type="PROSITE" id="PS00061">
    <property type="entry name" value="ADH_SHORT"/>
    <property type="match status" value="1"/>
</dbReference>
<evidence type="ECO:0000313" key="6">
    <source>
        <dbReference type="Proteomes" id="UP001500074"/>
    </source>
</evidence>